<dbReference type="RefSeq" id="WP_228013426.1">
    <property type="nucleotide sequence ID" value="NZ_JADEXF010000371.1"/>
</dbReference>
<dbReference type="PANTHER" id="PTHR11440">
    <property type="entry name" value="LECITHIN-CHOLESTEROL ACYLTRANSFERASE-RELATED"/>
    <property type="match status" value="1"/>
</dbReference>
<evidence type="ECO:0000313" key="2">
    <source>
        <dbReference type="Proteomes" id="UP000647836"/>
    </source>
</evidence>
<reference evidence="1 2" key="1">
    <citation type="submission" date="2020-10" db="EMBL/GenBank/DDBJ databases">
        <authorList>
            <person name="Castelo-Branco R."/>
            <person name="Eusebio N."/>
            <person name="Adriana R."/>
            <person name="Vieira A."/>
            <person name="Brugerolle De Fraissinette N."/>
            <person name="Rezende De Castro R."/>
            <person name="Schneider M.P."/>
            <person name="Vasconcelos V."/>
            <person name="Leao P.N."/>
        </authorList>
    </citation>
    <scope>NUCLEOTIDE SEQUENCE [LARGE SCALE GENOMIC DNA]</scope>
    <source>
        <strain evidence="1 2">LEGE 07299</strain>
    </source>
</reference>
<proteinExistence type="predicted"/>
<dbReference type="EMBL" id="JADEXF010000371">
    <property type="protein sequence ID" value="MBE9105794.1"/>
    <property type="molecule type" value="Genomic_DNA"/>
</dbReference>
<evidence type="ECO:0000313" key="1">
    <source>
        <dbReference type="EMBL" id="MBE9105794.1"/>
    </source>
</evidence>
<dbReference type="Gene3D" id="3.40.50.1820">
    <property type="entry name" value="alpha/beta hydrolase"/>
    <property type="match status" value="1"/>
</dbReference>
<organism evidence="1 2">
    <name type="scientific">Nostoc cf. edaphicum LEGE 07299</name>
    <dbReference type="NCBI Taxonomy" id="2777974"/>
    <lineage>
        <taxon>Bacteria</taxon>
        <taxon>Bacillati</taxon>
        <taxon>Cyanobacteriota</taxon>
        <taxon>Cyanophyceae</taxon>
        <taxon>Nostocales</taxon>
        <taxon>Nostocaceae</taxon>
        <taxon>Nostoc</taxon>
    </lineage>
</organism>
<comment type="caution">
    <text evidence="1">The sequence shown here is derived from an EMBL/GenBank/DDBJ whole genome shotgun (WGS) entry which is preliminary data.</text>
</comment>
<accession>A0ABR9TZH5</accession>
<name>A0ABR9TZH5_9NOSO</name>
<feature type="non-terminal residue" evidence="1">
    <location>
        <position position="787"/>
    </location>
</feature>
<sequence>MSNKYLRKLVAKTTDTVGSVGNITGFVDTVSINDSGLVAFIGKFGSIQDLLVRDGSNQIKNLSSNFSTNSSFASGVEINNNNQVIAIDRGSGFSAIRLWDANNPGSFSTNLGTARFPSDNVDFENILSFPSLNNKSPVGQAVFAVTPKGEFPNIALATLASDSGLFGGRTYNQAILASNSGVIPAISDSGLIVARDFSTKIILQDYQLKISDVIASDIKGFTSVGLAPGISNDGNVVVFYGNYSGTGDNPLPGLQPGAGIFISIKTDSGRIIQRIAGVAGNGILDPGEKFEDNNNNGVLDPGEDTGLIGGFLTDERLGVTFTLTNDGGYGTVAYLAQDSSAQPALALFSSQFNLSSGATEPTIATSLVAKVGEQANQVSSGLTGNIQDINIYDPLNERGQTAFWVKTTTSEEAVVQANPVRKPVLLLPGIGGSFPENADFRNWLLNRGVEPDTLRPDPLQRNYDDLVETLKRAGYREGVDLFVAPYDWRLDSGPIDGVIDGKINRSAAQLTDDTYEYAVDQLGFWLEEAVKGWKSQFAGLPNSEIPELDSVDIIAHSTGGIVARTYIQSDAYGQPFQYQDDSGNNIQANLPKVDNLITVGVPNRGSSLPWNPLNNNIFGGSASLFLGSATKAAYQKVTQRGQTVAFNGDNNSPLAITPPPAGNNLDPIEFIEKYVPTLRSLLATYPFIDTLPNQKTYRSIESIDPNQRNTLLLDLNNGFDSVAQGQSPDPNIFADEVGQVTVIYGVNKPTQDAVTERDQPDYIANIGPVNIPKRTVFPIDGFLQVHN</sequence>
<protein>
    <submittedName>
        <fullName evidence="1">Uncharacterized protein</fullName>
    </submittedName>
</protein>
<dbReference type="Proteomes" id="UP000647836">
    <property type="component" value="Unassembled WGS sequence"/>
</dbReference>
<gene>
    <name evidence="1" type="ORF">IQ229_12810</name>
</gene>
<keyword evidence="2" id="KW-1185">Reference proteome</keyword>
<dbReference type="InterPro" id="IPR029058">
    <property type="entry name" value="AB_hydrolase_fold"/>
</dbReference>
<dbReference type="SUPFAM" id="SSF53474">
    <property type="entry name" value="alpha/beta-Hydrolases"/>
    <property type="match status" value="1"/>
</dbReference>